<dbReference type="AlphaFoldDB" id="S8EG57"/>
<evidence type="ECO:0000313" key="4">
    <source>
        <dbReference type="Proteomes" id="UP000015241"/>
    </source>
</evidence>
<feature type="compositionally biased region" description="Low complexity" evidence="2">
    <location>
        <begin position="38"/>
        <end position="49"/>
    </location>
</feature>
<dbReference type="GO" id="GO:0051315">
    <property type="term" value="P:attachment of mitotic spindle microtubules to kinetochore"/>
    <property type="evidence" value="ECO:0007669"/>
    <property type="project" value="TreeGrafter"/>
</dbReference>
<evidence type="ECO:0000256" key="2">
    <source>
        <dbReference type="SAM" id="MobiDB-lite"/>
    </source>
</evidence>
<feature type="region of interest" description="Disordered" evidence="2">
    <location>
        <begin position="1"/>
        <end position="201"/>
    </location>
</feature>
<feature type="non-terminal residue" evidence="3">
    <location>
        <position position="493"/>
    </location>
</feature>
<evidence type="ECO:0008006" key="5">
    <source>
        <dbReference type="Google" id="ProtNLM"/>
    </source>
</evidence>
<feature type="compositionally biased region" description="Polar residues" evidence="2">
    <location>
        <begin position="113"/>
        <end position="122"/>
    </location>
</feature>
<feature type="compositionally biased region" description="Acidic residues" evidence="2">
    <location>
        <begin position="75"/>
        <end position="91"/>
    </location>
</feature>
<dbReference type="eggNOG" id="ENOG502SC4G">
    <property type="taxonomic scope" value="Eukaryota"/>
</dbReference>
<feature type="coiled-coil region" evidence="1">
    <location>
        <begin position="282"/>
        <end position="341"/>
    </location>
</feature>
<dbReference type="PANTHER" id="PTHR28006:SF1">
    <property type="entry name" value="MONOPOLIN COMPLEX SUBUNIT CSM1"/>
    <property type="match status" value="1"/>
</dbReference>
<feature type="compositionally biased region" description="Basic residues" evidence="2">
    <location>
        <begin position="54"/>
        <end position="64"/>
    </location>
</feature>
<feature type="coiled-coil region" evidence="1">
    <location>
        <begin position="201"/>
        <end position="235"/>
    </location>
</feature>
<dbReference type="GO" id="GO:0072686">
    <property type="term" value="C:mitotic spindle"/>
    <property type="evidence" value="ECO:0007669"/>
    <property type="project" value="TreeGrafter"/>
</dbReference>
<feature type="compositionally biased region" description="Basic and acidic residues" evidence="2">
    <location>
        <begin position="190"/>
        <end position="201"/>
    </location>
</feature>
<dbReference type="InParanoid" id="S8EG57"/>
<dbReference type="HOGENOM" id="CLU_042819_0_0_1"/>
<dbReference type="InterPro" id="IPR040349">
    <property type="entry name" value="Csm1/Pcs1"/>
</dbReference>
<dbReference type="GO" id="GO:0033551">
    <property type="term" value="C:monopolin complex"/>
    <property type="evidence" value="ECO:0007669"/>
    <property type="project" value="InterPro"/>
</dbReference>
<accession>S8EG57</accession>
<evidence type="ECO:0000313" key="3">
    <source>
        <dbReference type="EMBL" id="EPT04102.1"/>
    </source>
</evidence>
<dbReference type="GO" id="GO:0045144">
    <property type="term" value="P:meiotic sister chromatid segregation"/>
    <property type="evidence" value="ECO:0007669"/>
    <property type="project" value="TreeGrafter"/>
</dbReference>
<name>S8EG57_FOMSC</name>
<dbReference type="PANTHER" id="PTHR28006">
    <property type="entry name" value="MONOPOLIN COMPLEX SUBUNIT CSM1"/>
    <property type="match status" value="1"/>
</dbReference>
<dbReference type="STRING" id="743788.S8EG57"/>
<evidence type="ECO:0000256" key="1">
    <source>
        <dbReference type="SAM" id="Coils"/>
    </source>
</evidence>
<organism evidence="3 4">
    <name type="scientific">Fomitopsis schrenkii</name>
    <name type="common">Brown rot fungus</name>
    <dbReference type="NCBI Taxonomy" id="2126942"/>
    <lineage>
        <taxon>Eukaryota</taxon>
        <taxon>Fungi</taxon>
        <taxon>Dikarya</taxon>
        <taxon>Basidiomycota</taxon>
        <taxon>Agaricomycotina</taxon>
        <taxon>Agaricomycetes</taxon>
        <taxon>Polyporales</taxon>
        <taxon>Fomitopsis</taxon>
    </lineage>
</organism>
<dbReference type="GO" id="GO:0005730">
    <property type="term" value="C:nucleolus"/>
    <property type="evidence" value="ECO:0007669"/>
    <property type="project" value="TreeGrafter"/>
</dbReference>
<gene>
    <name evidence="3" type="ORF">FOMPIDRAFT_154585</name>
</gene>
<dbReference type="EMBL" id="KE504128">
    <property type="protein sequence ID" value="EPT04102.1"/>
    <property type="molecule type" value="Genomic_DNA"/>
</dbReference>
<feature type="compositionally biased region" description="Acidic residues" evidence="2">
    <location>
        <begin position="147"/>
        <end position="159"/>
    </location>
</feature>
<sequence>MSGDSSGDEFANYDPTTPARPANAKKPTARAARLSTKPAAGPSSRPGPATSKAAPKRTNGHAKAKQPEQIVIDSSSDDETQRDELHDDDDVVVAVAPPPKTGTKKGPGRASDASATNKTKTSAVKGKARADLQPAAKPTRGAAREDDVMDIDDAPNDDEGPSRKRIRSGPPARPVKATANANTNAGPSRSAKEQEAMVRESTRLVRDNEELRKEIETLKYERDQYSKQAQEALQIRTTGPEQALQEHIALHESLMKNQQLWQQLANVASASDNSHIPHFLSREAVDAEKETSEKEVKRLKDVIRQKDALLADKDKRIAELEADAKQSRLELEQEIARAKTLVARPQPTAAARTNLKGDGDIKNAARVTSLYEDLTNLLICGAKQEKNQLSGKDEWVFNCIYTHGQQTDGENPSLNFFLRELWERTEGGTDGEFIRKCKYTPQMQMTPEWFGRLEFFKEAFLFSWDQLQVFLKTLTDKVASAINPEGEDDDEEE</sequence>
<dbReference type="Proteomes" id="UP000015241">
    <property type="component" value="Unassembled WGS sequence"/>
</dbReference>
<dbReference type="CDD" id="cd23787">
    <property type="entry name" value="RWD_CSM1"/>
    <property type="match status" value="1"/>
</dbReference>
<dbReference type="GO" id="GO:1990644">
    <property type="term" value="F:microtubule site clamp"/>
    <property type="evidence" value="ECO:0007669"/>
    <property type="project" value="TreeGrafter"/>
</dbReference>
<protein>
    <recommendedName>
        <fullName evidence="5">Monopolin complex subunit Csm1/Pcs1 C-terminal domain-containing protein</fullName>
    </recommendedName>
</protein>
<reference evidence="3 4" key="1">
    <citation type="journal article" date="2012" name="Science">
        <title>The Paleozoic origin of enzymatic lignin decomposition reconstructed from 31 fungal genomes.</title>
        <authorList>
            <person name="Floudas D."/>
            <person name="Binder M."/>
            <person name="Riley R."/>
            <person name="Barry K."/>
            <person name="Blanchette R.A."/>
            <person name="Henrissat B."/>
            <person name="Martinez A.T."/>
            <person name="Otillar R."/>
            <person name="Spatafora J.W."/>
            <person name="Yadav J.S."/>
            <person name="Aerts A."/>
            <person name="Benoit I."/>
            <person name="Boyd A."/>
            <person name="Carlson A."/>
            <person name="Copeland A."/>
            <person name="Coutinho P.M."/>
            <person name="de Vries R.P."/>
            <person name="Ferreira P."/>
            <person name="Findley K."/>
            <person name="Foster B."/>
            <person name="Gaskell J."/>
            <person name="Glotzer D."/>
            <person name="Gorecki P."/>
            <person name="Heitman J."/>
            <person name="Hesse C."/>
            <person name="Hori C."/>
            <person name="Igarashi K."/>
            <person name="Jurgens J.A."/>
            <person name="Kallen N."/>
            <person name="Kersten P."/>
            <person name="Kohler A."/>
            <person name="Kuees U."/>
            <person name="Kumar T.K.A."/>
            <person name="Kuo A."/>
            <person name="LaButti K."/>
            <person name="Larrondo L.F."/>
            <person name="Lindquist E."/>
            <person name="Ling A."/>
            <person name="Lombard V."/>
            <person name="Lucas S."/>
            <person name="Lundell T."/>
            <person name="Martin R."/>
            <person name="McLaughlin D.J."/>
            <person name="Morgenstern I."/>
            <person name="Morin E."/>
            <person name="Murat C."/>
            <person name="Nagy L.G."/>
            <person name="Nolan M."/>
            <person name="Ohm R.A."/>
            <person name="Patyshakuliyeva A."/>
            <person name="Rokas A."/>
            <person name="Ruiz-Duenas F.J."/>
            <person name="Sabat G."/>
            <person name="Salamov A."/>
            <person name="Samejima M."/>
            <person name="Schmutz J."/>
            <person name="Slot J.C."/>
            <person name="St John F."/>
            <person name="Stenlid J."/>
            <person name="Sun H."/>
            <person name="Sun S."/>
            <person name="Syed K."/>
            <person name="Tsang A."/>
            <person name="Wiebenga A."/>
            <person name="Young D."/>
            <person name="Pisabarro A."/>
            <person name="Eastwood D.C."/>
            <person name="Martin F."/>
            <person name="Cullen D."/>
            <person name="Grigoriev I.V."/>
            <person name="Hibbett D.S."/>
        </authorList>
    </citation>
    <scope>NUCLEOTIDE SEQUENCE</scope>
    <source>
        <strain evidence="4">FP-58527</strain>
    </source>
</reference>
<keyword evidence="1" id="KW-0175">Coiled coil</keyword>
<proteinExistence type="predicted"/>
<keyword evidence="4" id="KW-1185">Reference proteome</keyword>
<dbReference type="OrthoDB" id="3216420at2759"/>
<dbReference type="GO" id="GO:0034506">
    <property type="term" value="C:chromosome, centromeric core domain"/>
    <property type="evidence" value="ECO:0007669"/>
    <property type="project" value="TreeGrafter"/>
</dbReference>